<dbReference type="EMBL" id="BAAAID010000032">
    <property type="protein sequence ID" value="GAA0937726.1"/>
    <property type="molecule type" value="Genomic_DNA"/>
</dbReference>
<sequence length="356" mass="38824">MPPFMDRVATLVTQTHRKTRYPQAQRESRTLRHCGEMTGTGDAVLLARLAAAQGGVVLTAQALAGGWKRGRLNRRFRAEGWTQLRAGVWVEPGRGVDPMALLWANQLAHARLVVSHTAAAVLHDIETRAPRVEFTGPPKGRTDVHGGVLHRLPLGADETTTLGGLRGTTVVRTMADLLRAGPRDDALVAVESAVSGRPSRYGGGERRRAPLTTLGEIARALERGSAMRGTATAREWLALADPKAGSPAETIARLRMHDAGLHPASQVLLTTPMGRRAYPDFFFRAQGLVVEIEGYRWHGSRAQHQRDIARFNDLMSCGEVRRILRFTASDVYRRPGAMIRDIRGALAQLSGVQPAS</sequence>
<evidence type="ECO:0000313" key="1">
    <source>
        <dbReference type="EMBL" id="GAA0937726.1"/>
    </source>
</evidence>
<proteinExistence type="predicted"/>
<dbReference type="Proteomes" id="UP001500418">
    <property type="component" value="Unassembled WGS sequence"/>
</dbReference>
<name>A0ABN1Q5Q6_9ACTN</name>
<dbReference type="SUPFAM" id="SSF52980">
    <property type="entry name" value="Restriction endonuclease-like"/>
    <property type="match status" value="1"/>
</dbReference>
<evidence type="ECO:0000313" key="2">
    <source>
        <dbReference type="Proteomes" id="UP001500418"/>
    </source>
</evidence>
<keyword evidence="2" id="KW-1185">Reference proteome</keyword>
<dbReference type="InterPro" id="IPR011335">
    <property type="entry name" value="Restrct_endonuc-II-like"/>
</dbReference>
<accession>A0ABN1Q5Q6</accession>
<reference evidence="1 2" key="1">
    <citation type="journal article" date="2019" name="Int. J. Syst. Evol. Microbiol.">
        <title>The Global Catalogue of Microorganisms (GCM) 10K type strain sequencing project: providing services to taxonomists for standard genome sequencing and annotation.</title>
        <authorList>
            <consortium name="The Broad Institute Genomics Platform"/>
            <consortium name="The Broad Institute Genome Sequencing Center for Infectious Disease"/>
            <person name="Wu L."/>
            <person name="Ma J."/>
        </authorList>
    </citation>
    <scope>NUCLEOTIDE SEQUENCE [LARGE SCALE GENOMIC DNA]</scope>
    <source>
        <strain evidence="1 2">JCM 11444</strain>
    </source>
</reference>
<protein>
    <submittedName>
        <fullName evidence="1">Type IV toxin-antitoxin system AbiEi family antitoxin domain-containing protein</fullName>
    </submittedName>
</protein>
<organism evidence="1 2">
    <name type="scientific">Streptomyces rhizosphaericus</name>
    <dbReference type="NCBI Taxonomy" id="114699"/>
    <lineage>
        <taxon>Bacteria</taxon>
        <taxon>Bacillati</taxon>
        <taxon>Actinomycetota</taxon>
        <taxon>Actinomycetes</taxon>
        <taxon>Kitasatosporales</taxon>
        <taxon>Streptomycetaceae</taxon>
        <taxon>Streptomyces</taxon>
        <taxon>Streptomyces violaceusniger group</taxon>
    </lineage>
</organism>
<gene>
    <name evidence="1" type="ORF">GCM10009575_049840</name>
</gene>
<comment type="caution">
    <text evidence="1">The sequence shown here is derived from an EMBL/GenBank/DDBJ whole genome shotgun (WGS) entry which is preliminary data.</text>
</comment>